<evidence type="ECO:0000313" key="7">
    <source>
        <dbReference type="Proteomes" id="UP000185696"/>
    </source>
</evidence>
<dbReference type="InterPro" id="IPR000160">
    <property type="entry name" value="GGDEF_dom"/>
</dbReference>
<dbReference type="CDD" id="cd01949">
    <property type="entry name" value="GGDEF"/>
    <property type="match status" value="1"/>
</dbReference>
<evidence type="ECO:0000259" key="4">
    <source>
        <dbReference type="PROSITE" id="PS50883"/>
    </source>
</evidence>
<feature type="domain" description="EAL" evidence="4">
    <location>
        <begin position="436"/>
        <end position="689"/>
    </location>
</feature>
<dbReference type="SMART" id="SM00052">
    <property type="entry name" value="EAL"/>
    <property type="match status" value="1"/>
</dbReference>
<dbReference type="SMART" id="SM00267">
    <property type="entry name" value="GGDEF"/>
    <property type="match status" value="1"/>
</dbReference>
<dbReference type="PROSITE" id="PS50887">
    <property type="entry name" value="GGDEF"/>
    <property type="match status" value="1"/>
</dbReference>
<evidence type="ECO:0000259" key="3">
    <source>
        <dbReference type="PROSITE" id="PS50113"/>
    </source>
</evidence>
<dbReference type="InterPro" id="IPR001633">
    <property type="entry name" value="EAL_dom"/>
</dbReference>
<evidence type="ECO:0000313" key="6">
    <source>
        <dbReference type="EMBL" id="OLF12890.1"/>
    </source>
</evidence>
<dbReference type="CDD" id="cd01948">
    <property type="entry name" value="EAL"/>
    <property type="match status" value="1"/>
</dbReference>
<dbReference type="PROSITE" id="PS50883">
    <property type="entry name" value="EAL"/>
    <property type="match status" value="1"/>
</dbReference>
<comment type="caution">
    <text evidence="6">The sequence shown here is derived from an EMBL/GenBank/DDBJ whole genome shotgun (WGS) entry which is preliminary data.</text>
</comment>
<dbReference type="AlphaFoldDB" id="A0A7Z1B108"/>
<dbReference type="SUPFAM" id="SSF141868">
    <property type="entry name" value="EAL domain-like"/>
    <property type="match status" value="1"/>
</dbReference>
<dbReference type="InterPro" id="IPR035965">
    <property type="entry name" value="PAS-like_dom_sf"/>
</dbReference>
<dbReference type="InterPro" id="IPR052155">
    <property type="entry name" value="Biofilm_reg_signaling"/>
</dbReference>
<evidence type="ECO:0008006" key="8">
    <source>
        <dbReference type="Google" id="ProtNLM"/>
    </source>
</evidence>
<dbReference type="PANTHER" id="PTHR44757:SF2">
    <property type="entry name" value="BIOFILM ARCHITECTURE MAINTENANCE PROTEIN MBAA"/>
    <property type="match status" value="1"/>
</dbReference>
<dbReference type="PROSITE" id="PS50112">
    <property type="entry name" value="PAS"/>
    <property type="match status" value="1"/>
</dbReference>
<evidence type="ECO:0000256" key="1">
    <source>
        <dbReference type="SAM" id="Coils"/>
    </source>
</evidence>
<dbReference type="Pfam" id="PF00563">
    <property type="entry name" value="EAL"/>
    <property type="match status" value="1"/>
</dbReference>
<dbReference type="SMART" id="SM00091">
    <property type="entry name" value="PAS"/>
    <property type="match status" value="1"/>
</dbReference>
<dbReference type="InterPro" id="IPR029787">
    <property type="entry name" value="Nucleotide_cyclase"/>
</dbReference>
<dbReference type="Proteomes" id="UP000185696">
    <property type="component" value="Unassembled WGS sequence"/>
</dbReference>
<dbReference type="Pfam" id="PF00990">
    <property type="entry name" value="GGDEF"/>
    <property type="match status" value="1"/>
</dbReference>
<dbReference type="PANTHER" id="PTHR44757">
    <property type="entry name" value="DIGUANYLATE CYCLASE DGCP"/>
    <property type="match status" value="1"/>
</dbReference>
<dbReference type="Gene3D" id="3.20.20.450">
    <property type="entry name" value="EAL domain"/>
    <property type="match status" value="1"/>
</dbReference>
<feature type="domain" description="PAC" evidence="3">
    <location>
        <begin position="210"/>
        <end position="262"/>
    </location>
</feature>
<dbReference type="Gene3D" id="3.30.70.270">
    <property type="match status" value="1"/>
</dbReference>
<keyword evidence="7" id="KW-1185">Reference proteome</keyword>
<dbReference type="EMBL" id="MSIF01000002">
    <property type="protein sequence ID" value="OLF12890.1"/>
    <property type="molecule type" value="Genomic_DNA"/>
</dbReference>
<organism evidence="6 7">
    <name type="scientific">Actinophytocola xinjiangensis</name>
    <dbReference type="NCBI Taxonomy" id="485602"/>
    <lineage>
        <taxon>Bacteria</taxon>
        <taxon>Bacillati</taxon>
        <taxon>Actinomycetota</taxon>
        <taxon>Actinomycetes</taxon>
        <taxon>Pseudonocardiales</taxon>
        <taxon>Pseudonocardiaceae</taxon>
    </lineage>
</organism>
<evidence type="ECO:0000259" key="2">
    <source>
        <dbReference type="PROSITE" id="PS50112"/>
    </source>
</evidence>
<dbReference type="InterPro" id="IPR000700">
    <property type="entry name" value="PAS-assoc_C"/>
</dbReference>
<dbReference type="PROSITE" id="PS50113">
    <property type="entry name" value="PAC"/>
    <property type="match status" value="1"/>
</dbReference>
<evidence type="ECO:0000259" key="5">
    <source>
        <dbReference type="PROSITE" id="PS50887"/>
    </source>
</evidence>
<dbReference type="Gene3D" id="3.30.450.20">
    <property type="entry name" value="PAS domain"/>
    <property type="match status" value="1"/>
</dbReference>
<accession>A0A7Z1B108</accession>
<name>A0A7Z1B108_9PSEU</name>
<dbReference type="InterPro" id="IPR000014">
    <property type="entry name" value="PAS"/>
</dbReference>
<reference evidence="6 7" key="1">
    <citation type="submission" date="2016-12" db="EMBL/GenBank/DDBJ databases">
        <title>The draft genome sequence of Actinophytocola xinjiangensis.</title>
        <authorList>
            <person name="Wang W."/>
            <person name="Yuan L."/>
        </authorList>
    </citation>
    <scope>NUCLEOTIDE SEQUENCE [LARGE SCALE GENOMIC DNA]</scope>
    <source>
        <strain evidence="6 7">CGMCC 4.4663</strain>
    </source>
</reference>
<dbReference type="SUPFAM" id="SSF55785">
    <property type="entry name" value="PYP-like sensor domain (PAS domain)"/>
    <property type="match status" value="1"/>
</dbReference>
<dbReference type="InterPro" id="IPR043128">
    <property type="entry name" value="Rev_trsase/Diguanyl_cyclase"/>
</dbReference>
<gene>
    <name evidence="6" type="ORF">BLA60_06415</name>
</gene>
<keyword evidence="1" id="KW-0175">Coiled coil</keyword>
<sequence length="689" mass="76209">MVGDWAGALAQVIYIARSRDAIERELGAALDVLVRTVTAEPFDEQPATAVAERLVELGLVSSECFEMSIKVLGTGMPHLPELDGRGDTADRLVRLFSSMARGFSEGLRRKLYDEQEDLTRALVQARENAERALSDSEARFEEIFTKSSTGMAISDLEGTLIRSNRALTKILGRDREKVPTARLEDMFHPEDATYLKMRYQVLLDDDTIPFRERRRLVREDGEEALVFLSASVLRDPDGTARYFVTSAEDVSDKYLLEDQLHFQATHDALTGLVNRPRFIGRLEEALRGRQSHDDVTVFHLDLDGFRAINNGLGREVGDRLLQTVAARLRDVFGSEKAMVARFDGDEFGILVENTSDTPSVENLAARINEDLAEPVYLGDQGVAATASIAVMHRPPRDSLPANVLRATDITLQRLKTTGRRQWGMVDLEANERDRARFSLASSLPGAWENGELELEYQPLVAVNGRAVDAVQALLRWDHPEHGRLDHERCQEILAETGLALPIGRWLLTRACEQLRSWADRFDGGLPRLYVELSREVAADPDLVSSVQEVLTEAGLGADQLWLGMPVQALCMNDGLAEDNLEVLGDLGISVVLYNFGTTRGDLACLEDLSVAAVKMSAAVVARVARETSLFARSIRQLVPLVREAGTPVIVGHVDTAAQFEWWAGLDVETVQGDFTGAASSSQDAEHFFV</sequence>
<dbReference type="NCBIfam" id="TIGR00229">
    <property type="entry name" value="sensory_box"/>
    <property type="match status" value="1"/>
</dbReference>
<dbReference type="InterPro" id="IPR035919">
    <property type="entry name" value="EAL_sf"/>
</dbReference>
<protein>
    <recommendedName>
        <fullName evidence="8">PAS domain S-box-containing protein/diguanylate cyclase (GGDEF)-like protein</fullName>
    </recommendedName>
</protein>
<dbReference type="Pfam" id="PF13426">
    <property type="entry name" value="PAS_9"/>
    <property type="match status" value="1"/>
</dbReference>
<proteinExistence type="predicted"/>
<feature type="coiled-coil region" evidence="1">
    <location>
        <begin position="108"/>
        <end position="135"/>
    </location>
</feature>
<feature type="domain" description="GGDEF" evidence="5">
    <location>
        <begin position="293"/>
        <end position="427"/>
    </location>
</feature>
<feature type="domain" description="PAS" evidence="2">
    <location>
        <begin position="136"/>
        <end position="206"/>
    </location>
</feature>
<dbReference type="SUPFAM" id="SSF55073">
    <property type="entry name" value="Nucleotide cyclase"/>
    <property type="match status" value="1"/>
</dbReference>
<dbReference type="CDD" id="cd00130">
    <property type="entry name" value="PAS"/>
    <property type="match status" value="1"/>
</dbReference>
<dbReference type="NCBIfam" id="TIGR00254">
    <property type="entry name" value="GGDEF"/>
    <property type="match status" value="1"/>
</dbReference>